<proteinExistence type="predicted"/>
<dbReference type="EC" id="2.7.13.3" evidence="6"/>
<evidence type="ECO:0000313" key="6">
    <source>
        <dbReference type="EMBL" id="SMX27543.1"/>
    </source>
</evidence>
<dbReference type="AlphaFoldDB" id="A0A238JAY6"/>
<feature type="region of interest" description="Disordered" evidence="4">
    <location>
        <begin position="151"/>
        <end position="174"/>
    </location>
</feature>
<evidence type="ECO:0000256" key="2">
    <source>
        <dbReference type="ARBA" id="ARBA00022777"/>
    </source>
</evidence>
<dbReference type="InterPro" id="IPR003594">
    <property type="entry name" value="HATPase_dom"/>
</dbReference>
<evidence type="ECO:0000256" key="1">
    <source>
        <dbReference type="ARBA" id="ARBA00022679"/>
    </source>
</evidence>
<dbReference type="Pfam" id="PF02518">
    <property type="entry name" value="HATPase_c"/>
    <property type="match status" value="1"/>
</dbReference>
<keyword evidence="2 6" id="KW-0418">Kinase</keyword>
<dbReference type="GO" id="GO:0000160">
    <property type="term" value="P:phosphorelay signal transduction system"/>
    <property type="evidence" value="ECO:0007669"/>
    <property type="project" value="UniProtKB-KW"/>
</dbReference>
<keyword evidence="1 6" id="KW-0808">Transferase</keyword>
<evidence type="ECO:0000256" key="4">
    <source>
        <dbReference type="SAM" id="MobiDB-lite"/>
    </source>
</evidence>
<sequence length="211" mass="22501">MLAHAIASRDAQEVGASAERTRIARDMHDNLGAQLLSALHSDRLDRKDTLIRQTISDLRDIINNNAQGGKTLGDLLADMQLEARERLALADIGLDWIEEGDANRDLPLAPNLIHSLRSILRETVSNTIRHSGAQKASIKFQLYESSLSLAHRDDGTGATPAPADPGHESGGSGLANIETRVGALGGSVSWENAATGFVIRADIPLVDMGAS</sequence>
<protein>
    <submittedName>
        <fullName evidence="6">Sensor histidine kinase DesK</fullName>
        <ecNumber evidence="6">2.7.13.3</ecNumber>
    </submittedName>
</protein>
<dbReference type="GO" id="GO:0004673">
    <property type="term" value="F:protein histidine kinase activity"/>
    <property type="evidence" value="ECO:0007669"/>
    <property type="project" value="UniProtKB-EC"/>
</dbReference>
<dbReference type="CDD" id="cd16917">
    <property type="entry name" value="HATPase_UhpB-NarQ-NarX-like"/>
    <property type="match status" value="1"/>
</dbReference>
<name>A0A238JAY6_9RHOB</name>
<dbReference type="InterPro" id="IPR036890">
    <property type="entry name" value="HATPase_C_sf"/>
</dbReference>
<dbReference type="Gene3D" id="1.20.5.1930">
    <property type="match status" value="1"/>
</dbReference>
<organism evidence="6 7">
    <name type="scientific">Pelagimonas phthalicica</name>
    <dbReference type="NCBI Taxonomy" id="1037362"/>
    <lineage>
        <taxon>Bacteria</taxon>
        <taxon>Pseudomonadati</taxon>
        <taxon>Pseudomonadota</taxon>
        <taxon>Alphaproteobacteria</taxon>
        <taxon>Rhodobacterales</taxon>
        <taxon>Roseobacteraceae</taxon>
        <taxon>Pelagimonas</taxon>
    </lineage>
</organism>
<dbReference type="InterPro" id="IPR050482">
    <property type="entry name" value="Sensor_HK_TwoCompSys"/>
</dbReference>
<dbReference type="Gene3D" id="3.30.565.10">
    <property type="entry name" value="Histidine kinase-like ATPase, C-terminal domain"/>
    <property type="match status" value="1"/>
</dbReference>
<keyword evidence="7" id="KW-1185">Reference proteome</keyword>
<dbReference type="PANTHER" id="PTHR24421">
    <property type="entry name" value="NITRATE/NITRITE SENSOR PROTEIN NARX-RELATED"/>
    <property type="match status" value="1"/>
</dbReference>
<evidence type="ECO:0000313" key="7">
    <source>
        <dbReference type="Proteomes" id="UP000225972"/>
    </source>
</evidence>
<keyword evidence="3" id="KW-0902">Two-component regulatory system</keyword>
<evidence type="ECO:0000259" key="5">
    <source>
        <dbReference type="Pfam" id="PF02518"/>
    </source>
</evidence>
<dbReference type="Proteomes" id="UP000225972">
    <property type="component" value="Unassembled WGS sequence"/>
</dbReference>
<reference evidence="7" key="1">
    <citation type="submission" date="2017-05" db="EMBL/GenBank/DDBJ databases">
        <authorList>
            <person name="Rodrigo-Torres L."/>
            <person name="Arahal R. D."/>
            <person name="Lucena T."/>
        </authorList>
    </citation>
    <scope>NUCLEOTIDE SEQUENCE [LARGE SCALE GENOMIC DNA]</scope>
    <source>
        <strain evidence="7">CECT 8649</strain>
    </source>
</reference>
<evidence type="ECO:0000256" key="3">
    <source>
        <dbReference type="ARBA" id="ARBA00023012"/>
    </source>
</evidence>
<gene>
    <name evidence="6" type="primary">desK</name>
    <name evidence="6" type="ORF">TRP8649_01648</name>
</gene>
<feature type="domain" description="Histidine kinase/HSP90-like ATPase" evidence="5">
    <location>
        <begin position="115"/>
        <end position="205"/>
    </location>
</feature>
<dbReference type="EMBL" id="FXXP01000001">
    <property type="protein sequence ID" value="SMX27543.1"/>
    <property type="molecule type" value="Genomic_DNA"/>
</dbReference>
<accession>A0A238JAY6</accession>
<dbReference type="SUPFAM" id="SSF55874">
    <property type="entry name" value="ATPase domain of HSP90 chaperone/DNA topoisomerase II/histidine kinase"/>
    <property type="match status" value="1"/>
</dbReference>